<keyword evidence="3 6" id="KW-0378">Hydrolase</keyword>
<reference evidence="8 9" key="1">
    <citation type="submission" date="2021-06" db="EMBL/GenBank/DDBJ databases">
        <title>New haloarchaea isolates fom saline soil.</title>
        <authorList>
            <person name="Duran-Viseras A."/>
            <person name="Sanchez-Porro C.S."/>
            <person name="Ventosa A."/>
        </authorList>
    </citation>
    <scope>NUCLEOTIDE SEQUENCE [LARGE SCALE GENOMIC DNA]</scope>
    <source>
        <strain evidence="8 9">JCM 183640</strain>
    </source>
</reference>
<comment type="similarity">
    <text evidence="1 6">Belongs to the peptidase S8 family.</text>
</comment>
<keyword evidence="4 6" id="KW-0720">Serine protease</keyword>
<comment type="caution">
    <text evidence="8">The sequence shown here is derived from an EMBL/GenBank/DDBJ whole genome shotgun (WGS) entry which is preliminary data.</text>
</comment>
<proteinExistence type="inferred from homology"/>
<sequence length="508" mass="52463">MSDAGKGFDRRSVLKGAGALLGGAAVSPQLVAAESTDRYIVSARGRGVRRRLEKAGFTVTRELAGGRVLLAAGGDDPSSVDGVRSATRDVRLRLERPTRSASLPEDAAETRAESLYPMQWDKQTTHAAAAHDVTTGEGATIAVVDTGSDLDHPDLAPNLVPGALFRRVAGTDPDDGVFTESGTDVRLPEDPLTAADEVTNAEGTVVGYDPDAFAVTDDRHPSDDVDGHGSHVAGIAAASVGEEVSDGFTGIAGTAPDATVAPHRVFYWERQEVTFEGEGGERTEELVVTSTTTADILAAIDFAANEVGVDAMNLSIGTPPLPPQLNREGFRGAYRQVIQDAVSSDSLVVVSAGNSGTELNRGGVFTTPNSVPGATSVSATGPNDELAFYSNYGANEVTLGAPGGGYETLEKTLATDTEWPFPTNLVLSTTPPDVYGAAYSYFAGTSMAAPQVTGAAALVATANPDLSANQIESVLENSASDVSGQRRDAVGSGVLDVAAAVRAATDRR</sequence>
<organism evidence="8 9">
    <name type="scientific">Haloarcula limicola</name>
    <dbReference type="NCBI Taxonomy" id="1429915"/>
    <lineage>
        <taxon>Archaea</taxon>
        <taxon>Methanobacteriati</taxon>
        <taxon>Methanobacteriota</taxon>
        <taxon>Stenosarchaea group</taxon>
        <taxon>Halobacteria</taxon>
        <taxon>Halobacteriales</taxon>
        <taxon>Haloarculaceae</taxon>
        <taxon>Haloarcula</taxon>
    </lineage>
</organism>
<dbReference type="OrthoDB" id="341609at2157"/>
<dbReference type="RefSeq" id="WP_162316991.1">
    <property type="nucleotide sequence ID" value="NZ_JAHQXF010000001.1"/>
</dbReference>
<dbReference type="PRINTS" id="PR00723">
    <property type="entry name" value="SUBTILISIN"/>
</dbReference>
<evidence type="ECO:0000256" key="5">
    <source>
        <dbReference type="PIRSR" id="PIRSR615500-1"/>
    </source>
</evidence>
<dbReference type="InterPro" id="IPR022398">
    <property type="entry name" value="Peptidase_S8_His-AS"/>
</dbReference>
<dbReference type="Proteomes" id="UP000766550">
    <property type="component" value="Unassembled WGS sequence"/>
</dbReference>
<feature type="domain" description="Peptidase S8/S53" evidence="7">
    <location>
        <begin position="136"/>
        <end position="485"/>
    </location>
</feature>
<dbReference type="InterPro" id="IPR006311">
    <property type="entry name" value="TAT_signal"/>
</dbReference>
<dbReference type="InterPro" id="IPR015500">
    <property type="entry name" value="Peptidase_S8_subtilisin-rel"/>
</dbReference>
<dbReference type="PROSITE" id="PS51318">
    <property type="entry name" value="TAT"/>
    <property type="match status" value="1"/>
</dbReference>
<dbReference type="PANTHER" id="PTHR43806">
    <property type="entry name" value="PEPTIDASE S8"/>
    <property type="match status" value="1"/>
</dbReference>
<dbReference type="SUPFAM" id="SSF52743">
    <property type="entry name" value="Subtilisin-like"/>
    <property type="match status" value="1"/>
</dbReference>
<dbReference type="InterPro" id="IPR023828">
    <property type="entry name" value="Peptidase_S8_Ser-AS"/>
</dbReference>
<gene>
    <name evidence="8" type="ORF">KTS45_06715</name>
</gene>
<evidence type="ECO:0000256" key="2">
    <source>
        <dbReference type="ARBA" id="ARBA00022670"/>
    </source>
</evidence>
<dbReference type="PROSITE" id="PS00137">
    <property type="entry name" value="SUBTILASE_HIS"/>
    <property type="match status" value="1"/>
</dbReference>
<name>A0A8J8C347_9EURY</name>
<feature type="active site" description="Charge relay system" evidence="5 6">
    <location>
        <position position="228"/>
    </location>
</feature>
<dbReference type="GO" id="GO:0004252">
    <property type="term" value="F:serine-type endopeptidase activity"/>
    <property type="evidence" value="ECO:0007669"/>
    <property type="project" value="UniProtKB-UniRule"/>
</dbReference>
<dbReference type="PROSITE" id="PS00138">
    <property type="entry name" value="SUBTILASE_SER"/>
    <property type="match status" value="1"/>
</dbReference>
<keyword evidence="9" id="KW-1185">Reference proteome</keyword>
<evidence type="ECO:0000256" key="4">
    <source>
        <dbReference type="ARBA" id="ARBA00022825"/>
    </source>
</evidence>
<dbReference type="EMBL" id="JAHQXF010000001">
    <property type="protein sequence ID" value="MBV0923892.1"/>
    <property type="molecule type" value="Genomic_DNA"/>
</dbReference>
<evidence type="ECO:0000313" key="8">
    <source>
        <dbReference type="EMBL" id="MBV0923892.1"/>
    </source>
</evidence>
<dbReference type="InterPro" id="IPR050131">
    <property type="entry name" value="Peptidase_S8_subtilisin-like"/>
</dbReference>
<dbReference type="GO" id="GO:0006508">
    <property type="term" value="P:proteolysis"/>
    <property type="evidence" value="ECO:0007669"/>
    <property type="project" value="UniProtKB-KW"/>
</dbReference>
<protein>
    <submittedName>
        <fullName evidence="8">S8 family serine peptidase</fullName>
    </submittedName>
</protein>
<feature type="active site" description="Charge relay system" evidence="5 6">
    <location>
        <position position="446"/>
    </location>
</feature>
<evidence type="ECO:0000259" key="7">
    <source>
        <dbReference type="Pfam" id="PF00082"/>
    </source>
</evidence>
<dbReference type="AlphaFoldDB" id="A0A8J8C347"/>
<dbReference type="InterPro" id="IPR036852">
    <property type="entry name" value="Peptidase_S8/S53_dom_sf"/>
</dbReference>
<dbReference type="PANTHER" id="PTHR43806:SF11">
    <property type="entry name" value="CEREVISIN-RELATED"/>
    <property type="match status" value="1"/>
</dbReference>
<dbReference type="InterPro" id="IPR000209">
    <property type="entry name" value="Peptidase_S8/S53_dom"/>
</dbReference>
<dbReference type="Gene3D" id="3.40.50.200">
    <property type="entry name" value="Peptidase S8/S53 domain"/>
    <property type="match status" value="1"/>
</dbReference>
<keyword evidence="2 6" id="KW-0645">Protease</keyword>
<dbReference type="Pfam" id="PF00082">
    <property type="entry name" value="Peptidase_S8"/>
    <property type="match status" value="1"/>
</dbReference>
<evidence type="ECO:0000256" key="3">
    <source>
        <dbReference type="ARBA" id="ARBA00022801"/>
    </source>
</evidence>
<accession>A0A8J8C347</accession>
<evidence type="ECO:0000256" key="1">
    <source>
        <dbReference type="ARBA" id="ARBA00011073"/>
    </source>
</evidence>
<dbReference type="PROSITE" id="PS51892">
    <property type="entry name" value="SUBTILASE"/>
    <property type="match status" value="1"/>
</dbReference>
<evidence type="ECO:0000313" key="9">
    <source>
        <dbReference type="Proteomes" id="UP000766550"/>
    </source>
</evidence>
<evidence type="ECO:0000256" key="6">
    <source>
        <dbReference type="PROSITE-ProRule" id="PRU01240"/>
    </source>
</evidence>
<feature type="active site" description="Charge relay system" evidence="5 6">
    <location>
        <position position="145"/>
    </location>
</feature>